<name>A0A8S5R1N2_9CAUD</name>
<keyword evidence="1" id="KW-1133">Transmembrane helix</keyword>
<dbReference type="EMBL" id="BK015797">
    <property type="protein sequence ID" value="DAE25407.1"/>
    <property type="molecule type" value="Genomic_DNA"/>
</dbReference>
<feature type="transmembrane region" description="Helical" evidence="1">
    <location>
        <begin position="16"/>
        <end position="37"/>
    </location>
</feature>
<accession>A0A8S5R1N2</accession>
<evidence type="ECO:0000256" key="1">
    <source>
        <dbReference type="SAM" id="Phobius"/>
    </source>
</evidence>
<sequence length="210" mass="23822">MSYLQFISDVLIPSDAIYATSLGTILLLCLGMTNPILQRDDKGKPYLQDGDIVIKPNHFEEIMRIILYQNDARYDDEYINPDLKKAMQDMDKLKAKGKEPPNLERRMAIVTAHTGVPKKDLLEMTLRSFDALFSEVVGEVEFLTTRALILYSGQAEKADHWLFPKKKDKFEGYITDVGDYSKSMGGDGKVKTSSNTSMGDNYTNMLNKFE</sequence>
<protein>
    <submittedName>
        <fullName evidence="2">Uncharacterized protein</fullName>
    </submittedName>
</protein>
<evidence type="ECO:0000313" key="2">
    <source>
        <dbReference type="EMBL" id="DAE25407.1"/>
    </source>
</evidence>
<proteinExistence type="predicted"/>
<reference evidence="2" key="1">
    <citation type="journal article" date="2021" name="Proc. Natl. Acad. Sci. U.S.A.">
        <title>A Catalog of Tens of Thousands of Viruses from Human Metagenomes Reveals Hidden Associations with Chronic Diseases.</title>
        <authorList>
            <person name="Tisza M.J."/>
            <person name="Buck C.B."/>
        </authorList>
    </citation>
    <scope>NUCLEOTIDE SEQUENCE</scope>
    <source>
        <strain evidence="2">Ct6d71</strain>
    </source>
</reference>
<keyword evidence="1" id="KW-0812">Transmembrane</keyword>
<keyword evidence="1" id="KW-0472">Membrane</keyword>
<organism evidence="2">
    <name type="scientific">Siphoviridae sp. ct6d71</name>
    <dbReference type="NCBI Taxonomy" id="2826298"/>
    <lineage>
        <taxon>Viruses</taxon>
        <taxon>Duplodnaviria</taxon>
        <taxon>Heunggongvirae</taxon>
        <taxon>Uroviricota</taxon>
        <taxon>Caudoviricetes</taxon>
    </lineage>
</organism>